<protein>
    <submittedName>
        <fullName evidence="1">Uncharacterized protein</fullName>
    </submittedName>
</protein>
<organism evidence="1 2">
    <name type="scientific">Hylemonella gracilis ATCC 19624</name>
    <dbReference type="NCBI Taxonomy" id="887062"/>
    <lineage>
        <taxon>Bacteria</taxon>
        <taxon>Pseudomonadati</taxon>
        <taxon>Pseudomonadota</taxon>
        <taxon>Betaproteobacteria</taxon>
        <taxon>Burkholderiales</taxon>
        <taxon>Comamonadaceae</taxon>
        <taxon>Hylemonella</taxon>
    </lineage>
</organism>
<evidence type="ECO:0000313" key="2">
    <source>
        <dbReference type="Proteomes" id="UP000016368"/>
    </source>
</evidence>
<keyword evidence="2" id="KW-1185">Reference proteome</keyword>
<comment type="caution">
    <text evidence="1">The sequence shown here is derived from an EMBL/GenBank/DDBJ whole genome shotgun (WGS) entry which is preliminary data.</text>
</comment>
<dbReference type="Proteomes" id="UP000016368">
    <property type="component" value="Unassembled WGS sequence"/>
</dbReference>
<evidence type="ECO:0000313" key="1">
    <source>
        <dbReference type="EMBL" id="EGI78237.1"/>
    </source>
</evidence>
<dbReference type="AlphaFoldDB" id="F3KPR2"/>
<accession>F3KPR2</accession>
<sequence>MGFYANACAQTEVTTTSTTQTASIWQGSSIDAGSLVISGQ</sequence>
<reference evidence="1 2" key="1">
    <citation type="journal article" date="2011" name="EMBO J.">
        <title>Structural diversity of bacterial flagellar motors.</title>
        <authorList>
            <person name="Chen S."/>
            <person name="Beeby M."/>
            <person name="Murphy G.E."/>
            <person name="Leadbetter J.R."/>
            <person name="Hendrixson D.R."/>
            <person name="Briegel A."/>
            <person name="Li Z."/>
            <person name="Shi J."/>
            <person name="Tocheva E.I."/>
            <person name="Muller A."/>
            <person name="Dobro M.J."/>
            <person name="Jensen G.J."/>
        </authorList>
    </citation>
    <scope>NUCLEOTIDE SEQUENCE [LARGE SCALE GENOMIC DNA]</scope>
    <source>
        <strain evidence="1 2">ATCC 19624</strain>
    </source>
</reference>
<proteinExistence type="predicted"/>
<name>F3KPR2_9BURK</name>
<gene>
    <name evidence="1" type="ORF">HGR_02113</name>
</gene>
<feature type="non-terminal residue" evidence="1">
    <location>
        <position position="40"/>
    </location>
</feature>
<dbReference type="STRING" id="887062.HGR_02113"/>
<dbReference type="EMBL" id="AEGR01000026">
    <property type="protein sequence ID" value="EGI78237.1"/>
    <property type="molecule type" value="Genomic_DNA"/>
</dbReference>